<name>A0A096P938_OSTTA</name>
<evidence type="ECO:0000313" key="7">
    <source>
        <dbReference type="EMBL" id="CEG00557.1"/>
    </source>
</evidence>
<dbReference type="Proteomes" id="UP000009170">
    <property type="component" value="Unassembled WGS sequence"/>
</dbReference>
<comment type="caution">
    <text evidence="7">The sequence shown here is derived from an EMBL/GenBank/DDBJ whole genome shotgun (WGS) entry which is preliminary data.</text>
</comment>
<dbReference type="KEGG" id="ota:OT_ostta17g01100"/>
<organism evidence="7 8">
    <name type="scientific">Ostreococcus tauri</name>
    <name type="common">Marine green alga</name>
    <dbReference type="NCBI Taxonomy" id="70448"/>
    <lineage>
        <taxon>Eukaryota</taxon>
        <taxon>Viridiplantae</taxon>
        <taxon>Chlorophyta</taxon>
        <taxon>Mamiellophyceae</taxon>
        <taxon>Mamiellales</taxon>
        <taxon>Bathycoccaceae</taxon>
        <taxon>Ostreococcus</taxon>
    </lineage>
</organism>
<evidence type="ECO:0000256" key="3">
    <source>
        <dbReference type="ARBA" id="ARBA00022833"/>
    </source>
</evidence>
<keyword evidence="8" id="KW-1185">Reference proteome</keyword>
<dbReference type="InterPro" id="IPR013149">
    <property type="entry name" value="ADH-like_C"/>
</dbReference>
<dbReference type="InterPro" id="IPR036291">
    <property type="entry name" value="NAD(P)-bd_dom_sf"/>
</dbReference>
<dbReference type="OrthoDB" id="1879366at2759"/>
<dbReference type="GO" id="GO:0008270">
    <property type="term" value="F:zinc ion binding"/>
    <property type="evidence" value="ECO:0007669"/>
    <property type="project" value="InterPro"/>
</dbReference>
<reference evidence="8" key="1">
    <citation type="journal article" date="2006" name="Proc. Natl. Acad. Sci. U.S.A.">
        <title>Genome analysis of the smallest free-living eukaryote Ostreococcus tauri unveils many unique features.</title>
        <authorList>
            <person name="Derelle E."/>
            <person name="Ferraz C."/>
            <person name="Rombauts S."/>
            <person name="Rouze P."/>
            <person name="Worden A.Z."/>
            <person name="Robbens S."/>
            <person name="Partensky F."/>
            <person name="Degroeve S."/>
            <person name="Echeynie S."/>
            <person name="Cooke R."/>
            <person name="Saeys Y."/>
            <person name="Wuyts J."/>
            <person name="Jabbari K."/>
            <person name="Bowler C."/>
            <person name="Panaud O."/>
            <person name="Piegu B."/>
            <person name="Ball S.G."/>
            <person name="Ral J.-P."/>
            <person name="Bouget F.-Y."/>
            <person name="Piganeau G."/>
            <person name="De Baets B."/>
            <person name="Picard A."/>
            <person name="Delseny M."/>
            <person name="Demaille J."/>
            <person name="Van de Peer Y."/>
            <person name="Moreau H."/>
        </authorList>
    </citation>
    <scope>NUCLEOTIDE SEQUENCE [LARGE SCALE GENOMIC DNA]</scope>
    <source>
        <strain evidence="8">OTTH 0595 / CCAP 157/2 / RCC745</strain>
    </source>
</reference>
<dbReference type="Gene3D" id="3.40.50.720">
    <property type="entry name" value="NAD(P)-binding Rossmann-like Domain"/>
    <property type="match status" value="1"/>
</dbReference>
<reference evidence="7 8" key="2">
    <citation type="journal article" date="2014" name="BMC Genomics">
        <title>An improved genome of the model marine alga Ostreococcus tauri unfolds by assessing Illumina de novo assemblies.</title>
        <authorList>
            <person name="Blanc-Mathieu R."/>
            <person name="Verhelst B."/>
            <person name="Derelle E."/>
            <person name="Rombauts S."/>
            <person name="Bouget F.Y."/>
            <person name="Carre I."/>
            <person name="Chateau A."/>
            <person name="Eyre-Walker A."/>
            <person name="Grimsley N."/>
            <person name="Moreau H."/>
            <person name="Piegu B."/>
            <person name="Rivals E."/>
            <person name="Schackwitz W."/>
            <person name="Van de Peer Y."/>
            <person name="Piganeau G."/>
        </authorList>
    </citation>
    <scope>NUCLEOTIDE SEQUENCE [LARGE SCALE GENOMIC DNA]</scope>
    <source>
        <strain evidence="8">OTTH 0595 / CCAP 157/2 / RCC745</strain>
    </source>
</reference>
<dbReference type="EMBL" id="CAID01000017">
    <property type="protein sequence ID" value="CEG00557.1"/>
    <property type="molecule type" value="Genomic_DNA"/>
</dbReference>
<dbReference type="Pfam" id="PF08240">
    <property type="entry name" value="ADH_N"/>
    <property type="match status" value="1"/>
</dbReference>
<gene>
    <name evidence="7" type="ORF">OT_ostta17g01100</name>
</gene>
<sequence length="356" mass="37639">MKIRAVAALGAEISSIETIDEERRDPGEGDVAFDLDYCGICHSDLHFLKNDLMNTTYPLTPGHELIGTVTSVGTGVKGFAVGDKIGVGCMVDSCLSCKNCQMDEEQYCDKGATFTYGSMPVHGRAGPEGKPTVGGYCTKMVVNERFAIKIPASAHDKLAKAAPLMCAGITLYDPIKAFGVTKGTRVGIAGVGGLGMMGIEIAAAMGAEVTAISRSRSKEERAKALGAKNFVAMNDEESLNAAAGSLDIILDTVSACHDSEPYAKLLDKRGTLVLLGLQVTPVAVGAPHFVFTRKSVTGSLIGGIKNTQEMIDFCCEKNIYPEIEVIDASKIGDALQKLEDGNDAGVRYVIDCKTIQ</sequence>
<dbReference type="InterPro" id="IPR013154">
    <property type="entry name" value="ADH-like_N"/>
</dbReference>
<dbReference type="AlphaFoldDB" id="A0A096P938"/>
<dbReference type="SUPFAM" id="SSF50129">
    <property type="entry name" value="GroES-like"/>
    <property type="match status" value="1"/>
</dbReference>
<dbReference type="Gene3D" id="3.90.180.10">
    <property type="entry name" value="Medium-chain alcohol dehydrogenases, catalytic domain"/>
    <property type="match status" value="1"/>
</dbReference>
<evidence type="ECO:0000256" key="4">
    <source>
        <dbReference type="ARBA" id="ARBA00023002"/>
    </source>
</evidence>
<dbReference type="CDD" id="cd05283">
    <property type="entry name" value="CAD1"/>
    <property type="match status" value="1"/>
</dbReference>
<feature type="domain" description="Enoyl reductase (ER)" evidence="6">
    <location>
        <begin position="11"/>
        <end position="350"/>
    </location>
</feature>
<dbReference type="SUPFAM" id="SSF51735">
    <property type="entry name" value="NAD(P)-binding Rossmann-fold domains"/>
    <property type="match status" value="1"/>
</dbReference>
<dbReference type="InterPro" id="IPR002328">
    <property type="entry name" value="ADH_Zn_CS"/>
</dbReference>
<dbReference type="FunFam" id="3.40.50.720:FF:000022">
    <property type="entry name" value="Cinnamyl alcohol dehydrogenase"/>
    <property type="match status" value="1"/>
</dbReference>
<dbReference type="SMART" id="SM00829">
    <property type="entry name" value="PKS_ER"/>
    <property type="match status" value="1"/>
</dbReference>
<dbReference type="InterPro" id="IPR020843">
    <property type="entry name" value="ER"/>
</dbReference>
<keyword evidence="4" id="KW-0560">Oxidoreductase</keyword>
<evidence type="ECO:0000256" key="5">
    <source>
        <dbReference type="RuleBase" id="RU361277"/>
    </source>
</evidence>
<dbReference type="GeneID" id="9831300"/>
<dbReference type="GO" id="GO:0016616">
    <property type="term" value="F:oxidoreductase activity, acting on the CH-OH group of donors, NAD or NADP as acceptor"/>
    <property type="evidence" value="ECO:0007669"/>
    <property type="project" value="InterPro"/>
</dbReference>
<protein>
    <submittedName>
        <fullName evidence="7">Alcohol dehydrogenase superfamily, zinc-type</fullName>
    </submittedName>
</protein>
<keyword evidence="3 5" id="KW-0862">Zinc</keyword>
<accession>A0A096P938</accession>
<dbReference type="Pfam" id="PF00107">
    <property type="entry name" value="ADH_zinc_N"/>
    <property type="match status" value="1"/>
</dbReference>
<evidence type="ECO:0000259" key="6">
    <source>
        <dbReference type="SMART" id="SM00829"/>
    </source>
</evidence>
<keyword evidence="2 5" id="KW-0479">Metal-binding</keyword>
<proteinExistence type="inferred from homology"/>
<dbReference type="STRING" id="70448.A0A096P938"/>
<dbReference type="PANTHER" id="PTHR42683">
    <property type="entry name" value="ALDEHYDE REDUCTASE"/>
    <property type="match status" value="1"/>
</dbReference>
<evidence type="ECO:0000256" key="2">
    <source>
        <dbReference type="ARBA" id="ARBA00022723"/>
    </source>
</evidence>
<dbReference type="InParanoid" id="A0A096P938"/>
<dbReference type="InterPro" id="IPR047109">
    <property type="entry name" value="CAD-like"/>
</dbReference>
<dbReference type="FunCoup" id="A0A096P938">
    <property type="interactions" value="425"/>
</dbReference>
<dbReference type="InterPro" id="IPR011032">
    <property type="entry name" value="GroES-like_sf"/>
</dbReference>
<evidence type="ECO:0000313" key="8">
    <source>
        <dbReference type="Proteomes" id="UP000009170"/>
    </source>
</evidence>
<comment type="similarity">
    <text evidence="5">Belongs to the zinc-containing alcohol dehydrogenase family.</text>
</comment>
<dbReference type="RefSeq" id="XP_022840444.1">
    <property type="nucleotide sequence ID" value="XM_022984223.1"/>
</dbReference>
<comment type="cofactor">
    <cofactor evidence="1 5">
        <name>Zn(2+)</name>
        <dbReference type="ChEBI" id="CHEBI:29105"/>
    </cofactor>
</comment>
<dbReference type="PROSITE" id="PS00059">
    <property type="entry name" value="ADH_ZINC"/>
    <property type="match status" value="1"/>
</dbReference>
<evidence type="ECO:0000256" key="1">
    <source>
        <dbReference type="ARBA" id="ARBA00001947"/>
    </source>
</evidence>